<dbReference type="Pfam" id="PF00750">
    <property type="entry name" value="tRNA-synt_1d"/>
    <property type="match status" value="1"/>
</dbReference>
<dbReference type="InterPro" id="IPR001278">
    <property type="entry name" value="Arg-tRNA-ligase"/>
</dbReference>
<feature type="domain" description="Arginyl tRNA synthetase N-terminal" evidence="12">
    <location>
        <begin position="7"/>
        <end position="90"/>
    </location>
</feature>
<dbReference type="Gene3D" id="1.10.730.10">
    <property type="entry name" value="Isoleucyl-tRNA Synthetase, Domain 1"/>
    <property type="match status" value="1"/>
</dbReference>
<organism evidence="13 14">
    <name type="scientific">Sphingobacterium athyrii</name>
    <dbReference type="NCBI Taxonomy" id="2152717"/>
    <lineage>
        <taxon>Bacteria</taxon>
        <taxon>Pseudomonadati</taxon>
        <taxon>Bacteroidota</taxon>
        <taxon>Sphingobacteriia</taxon>
        <taxon>Sphingobacteriales</taxon>
        <taxon>Sphingobacteriaceae</taxon>
        <taxon>Sphingobacterium</taxon>
    </lineage>
</organism>
<dbReference type="PROSITE" id="PS00178">
    <property type="entry name" value="AA_TRNA_LIGASE_I"/>
    <property type="match status" value="1"/>
</dbReference>
<keyword evidence="14" id="KW-1185">Reference proteome</keyword>
<keyword evidence="7 9" id="KW-0030">Aminoacyl-tRNA synthetase</keyword>
<dbReference type="EC" id="6.1.1.19" evidence="9"/>
<feature type="domain" description="DALR anticodon binding" evidence="11">
    <location>
        <begin position="478"/>
        <end position="594"/>
    </location>
</feature>
<dbReference type="PANTHER" id="PTHR11956:SF5">
    <property type="entry name" value="ARGININE--TRNA LIGASE, CYTOPLASMIC"/>
    <property type="match status" value="1"/>
</dbReference>
<protein>
    <recommendedName>
        <fullName evidence="9">Arginine--tRNA ligase</fullName>
        <ecNumber evidence="9">6.1.1.19</ecNumber>
    </recommendedName>
    <alternativeName>
        <fullName evidence="9">Arginyl-tRNA synthetase</fullName>
        <shortName evidence="9">ArgRS</shortName>
    </alternativeName>
</protein>
<evidence type="ECO:0000256" key="9">
    <source>
        <dbReference type="HAMAP-Rule" id="MF_00123"/>
    </source>
</evidence>
<dbReference type="NCBIfam" id="TIGR00456">
    <property type="entry name" value="argS"/>
    <property type="match status" value="1"/>
</dbReference>
<sequence length="594" mass="66956">MANSIQRRLVEVTVQAVKALYNADILEHQIALQATRKEFEGQITIVTFPVTRFSKLSPEQTGAAIGTYLQQHITEISDFNVIKGFLNIVLSDDYWVSLLNNTIVARDFGIFPANGKKLMVEYSSPNTNKPLHLGHIRNNLLGYSVAEILKAYGYEVIKANLVNDRGIHICKSMLVWQKFGAGETPESTGMKGDHLVGKYYVVFDKEYKKEIELLKAEGQSEDEAKKNAPLMKEAQSMLQKWEAGDEEVIRLWKTMNSWVYAGFEKTYKQLGVDFDKYYYESDTYLLGKDIIQEGLDKGVFFKKEDNSVWIDLTDEGLDQKLVLRGDGTSVYITQDLGTAQLKYDEFKMSESIYVVGNEQDYHFKVLFLILKKLGKSWADGLFHLSYGMVDLPSGKMKSREGTVVDADDLMAEMLKTAQERTEELGKTEGLAEDAKAALYNTIGMGALKYFLLKVDPKKRLLFDPNESVDFQGHTGPFIQYTHARIKSVLSKAEFDANSPVSVLPSISSYERDLIQQLGAFPETIEASAQEFSPAQLANYVYEVAKLYNKFYHEESILKAEANDVKNFRLHLSAAAAKVIAKGMGLLGICVPERM</sequence>
<evidence type="ECO:0000259" key="12">
    <source>
        <dbReference type="SMART" id="SM01016"/>
    </source>
</evidence>
<dbReference type="Proteomes" id="UP000250831">
    <property type="component" value="Unassembled WGS sequence"/>
</dbReference>
<dbReference type="AlphaFoldDB" id="A0A363NVA5"/>
<dbReference type="InterPro" id="IPR008909">
    <property type="entry name" value="DALR_anticod-bd"/>
</dbReference>
<comment type="subunit">
    <text evidence="9">Monomer.</text>
</comment>
<keyword evidence="6 9" id="KW-0648">Protein biosynthesis</keyword>
<keyword evidence="5 9" id="KW-0067">ATP-binding</keyword>
<evidence type="ECO:0000256" key="7">
    <source>
        <dbReference type="ARBA" id="ARBA00023146"/>
    </source>
</evidence>
<evidence type="ECO:0000256" key="4">
    <source>
        <dbReference type="ARBA" id="ARBA00022741"/>
    </source>
</evidence>
<dbReference type="InterPro" id="IPR009080">
    <property type="entry name" value="tRNAsynth_Ia_anticodon-bd"/>
</dbReference>
<dbReference type="GO" id="GO:0006420">
    <property type="term" value="P:arginyl-tRNA aminoacylation"/>
    <property type="evidence" value="ECO:0007669"/>
    <property type="project" value="UniProtKB-UniRule"/>
</dbReference>
<dbReference type="SUPFAM" id="SSF52374">
    <property type="entry name" value="Nucleotidylyl transferase"/>
    <property type="match status" value="1"/>
</dbReference>
<comment type="caution">
    <text evidence="13">The sequence shown here is derived from an EMBL/GenBank/DDBJ whole genome shotgun (WGS) entry which is preliminary data.</text>
</comment>
<dbReference type="FunFam" id="1.10.730.10:FF:000006">
    <property type="entry name" value="Arginyl-tRNA synthetase 2, mitochondrial"/>
    <property type="match status" value="1"/>
</dbReference>
<evidence type="ECO:0000313" key="13">
    <source>
        <dbReference type="EMBL" id="PUV24687.1"/>
    </source>
</evidence>
<comment type="subcellular location">
    <subcellularLocation>
        <location evidence="9">Cytoplasm</location>
    </subcellularLocation>
</comment>
<evidence type="ECO:0000256" key="1">
    <source>
        <dbReference type="ARBA" id="ARBA00005594"/>
    </source>
</evidence>
<dbReference type="Pfam" id="PF05746">
    <property type="entry name" value="DALR_1"/>
    <property type="match status" value="1"/>
</dbReference>
<proteinExistence type="inferred from homology"/>
<dbReference type="Gene3D" id="3.30.1360.70">
    <property type="entry name" value="Arginyl tRNA synthetase N-terminal domain"/>
    <property type="match status" value="1"/>
</dbReference>
<keyword evidence="4 9" id="KW-0547">Nucleotide-binding</keyword>
<dbReference type="InterPro" id="IPR036695">
    <property type="entry name" value="Arg-tRNA-synth_N_sf"/>
</dbReference>
<dbReference type="InterPro" id="IPR035684">
    <property type="entry name" value="ArgRS_core"/>
</dbReference>
<dbReference type="SUPFAM" id="SSF47323">
    <property type="entry name" value="Anticodon-binding domain of a subclass of class I aminoacyl-tRNA synthetases"/>
    <property type="match status" value="1"/>
</dbReference>
<dbReference type="FunFam" id="3.40.50.620:FF:000125">
    <property type="entry name" value="Arginine--tRNA ligase"/>
    <property type="match status" value="1"/>
</dbReference>
<dbReference type="SMART" id="SM00836">
    <property type="entry name" value="DALR_1"/>
    <property type="match status" value="1"/>
</dbReference>
<dbReference type="GO" id="GO:0005524">
    <property type="term" value="F:ATP binding"/>
    <property type="evidence" value="ECO:0007669"/>
    <property type="project" value="UniProtKB-UniRule"/>
</dbReference>
<dbReference type="GO" id="GO:0004814">
    <property type="term" value="F:arginine-tRNA ligase activity"/>
    <property type="evidence" value="ECO:0007669"/>
    <property type="project" value="UniProtKB-UniRule"/>
</dbReference>
<evidence type="ECO:0000313" key="14">
    <source>
        <dbReference type="Proteomes" id="UP000250831"/>
    </source>
</evidence>
<evidence type="ECO:0000256" key="8">
    <source>
        <dbReference type="ARBA" id="ARBA00049339"/>
    </source>
</evidence>
<dbReference type="Gene3D" id="3.40.50.620">
    <property type="entry name" value="HUPs"/>
    <property type="match status" value="1"/>
</dbReference>
<comment type="similarity">
    <text evidence="1 9 10">Belongs to the class-I aminoacyl-tRNA synthetase family.</text>
</comment>
<evidence type="ECO:0000256" key="3">
    <source>
        <dbReference type="ARBA" id="ARBA00022598"/>
    </source>
</evidence>
<dbReference type="OrthoDB" id="9805987at2"/>
<feature type="short sequence motif" description="'HIGH' region" evidence="9">
    <location>
        <begin position="125"/>
        <end position="135"/>
    </location>
</feature>
<evidence type="ECO:0000256" key="10">
    <source>
        <dbReference type="RuleBase" id="RU363038"/>
    </source>
</evidence>
<dbReference type="GO" id="GO:0005737">
    <property type="term" value="C:cytoplasm"/>
    <property type="evidence" value="ECO:0007669"/>
    <property type="project" value="UniProtKB-SubCell"/>
</dbReference>
<dbReference type="InterPro" id="IPR001412">
    <property type="entry name" value="aa-tRNA-synth_I_CS"/>
</dbReference>
<dbReference type="InterPro" id="IPR014729">
    <property type="entry name" value="Rossmann-like_a/b/a_fold"/>
</dbReference>
<name>A0A363NVA5_9SPHI</name>
<dbReference type="PANTHER" id="PTHR11956">
    <property type="entry name" value="ARGINYL-TRNA SYNTHETASE"/>
    <property type="match status" value="1"/>
</dbReference>
<dbReference type="SMART" id="SM01016">
    <property type="entry name" value="Arg_tRNA_synt_N"/>
    <property type="match status" value="1"/>
</dbReference>
<evidence type="ECO:0000256" key="5">
    <source>
        <dbReference type="ARBA" id="ARBA00022840"/>
    </source>
</evidence>
<dbReference type="RefSeq" id="WP_108633022.1">
    <property type="nucleotide sequence ID" value="NZ_QCXX01000002.1"/>
</dbReference>
<comment type="catalytic activity">
    <reaction evidence="8 9">
        <text>tRNA(Arg) + L-arginine + ATP = L-arginyl-tRNA(Arg) + AMP + diphosphate</text>
        <dbReference type="Rhea" id="RHEA:20301"/>
        <dbReference type="Rhea" id="RHEA-COMP:9658"/>
        <dbReference type="Rhea" id="RHEA-COMP:9673"/>
        <dbReference type="ChEBI" id="CHEBI:30616"/>
        <dbReference type="ChEBI" id="CHEBI:32682"/>
        <dbReference type="ChEBI" id="CHEBI:33019"/>
        <dbReference type="ChEBI" id="CHEBI:78442"/>
        <dbReference type="ChEBI" id="CHEBI:78513"/>
        <dbReference type="ChEBI" id="CHEBI:456215"/>
        <dbReference type="EC" id="6.1.1.19"/>
    </reaction>
</comment>
<evidence type="ECO:0000256" key="2">
    <source>
        <dbReference type="ARBA" id="ARBA00022490"/>
    </source>
</evidence>
<dbReference type="HAMAP" id="MF_00123">
    <property type="entry name" value="Arg_tRNA_synth"/>
    <property type="match status" value="1"/>
</dbReference>
<evidence type="ECO:0000256" key="6">
    <source>
        <dbReference type="ARBA" id="ARBA00022917"/>
    </source>
</evidence>
<dbReference type="EMBL" id="QCXX01000002">
    <property type="protein sequence ID" value="PUV24687.1"/>
    <property type="molecule type" value="Genomic_DNA"/>
</dbReference>
<dbReference type="InterPro" id="IPR005148">
    <property type="entry name" value="Arg-tRNA-synth_N"/>
</dbReference>
<keyword evidence="3 9" id="KW-0436">Ligase</keyword>
<gene>
    <name evidence="9" type="primary">argS</name>
    <name evidence="13" type="ORF">DCO56_06825</name>
</gene>
<keyword evidence="2 9" id="KW-0963">Cytoplasm</keyword>
<evidence type="ECO:0000259" key="11">
    <source>
        <dbReference type="SMART" id="SM00836"/>
    </source>
</evidence>
<reference evidence="13 14" key="1">
    <citation type="submission" date="2018-04" db="EMBL/GenBank/DDBJ databases">
        <title>Sphingobacterium sp. M46 Genome.</title>
        <authorList>
            <person name="Cheng J."/>
            <person name="Li Y."/>
        </authorList>
    </citation>
    <scope>NUCLEOTIDE SEQUENCE [LARGE SCALE GENOMIC DNA]</scope>
    <source>
        <strain evidence="13 14">M46</strain>
    </source>
</reference>
<dbReference type="PRINTS" id="PR01038">
    <property type="entry name" value="TRNASYNTHARG"/>
</dbReference>
<dbReference type="SUPFAM" id="SSF55190">
    <property type="entry name" value="Arginyl-tRNA synthetase (ArgRS), N-terminal 'additional' domain"/>
    <property type="match status" value="1"/>
</dbReference>
<accession>A0A363NVA5</accession>